<keyword evidence="5" id="KW-0699">rRNA-binding</keyword>
<comment type="subunit">
    <text evidence="5">Part of the 50S ribosomal subunit.</text>
</comment>
<dbReference type="EMBL" id="MEVT01000022">
    <property type="protein sequence ID" value="OGC62230.1"/>
    <property type="molecule type" value="Genomic_DNA"/>
</dbReference>
<evidence type="ECO:0000256" key="4">
    <source>
        <dbReference type="RuleBase" id="RU004005"/>
    </source>
</evidence>
<comment type="similarity">
    <text evidence="1 4">Belongs to the universal ribosomal protein uL22 family.</text>
</comment>
<proteinExistence type="inferred from homology"/>
<dbReference type="Gene3D" id="3.90.470.10">
    <property type="entry name" value="Ribosomal protein L22/L17"/>
    <property type="match status" value="1"/>
</dbReference>
<organism evidence="7 8">
    <name type="scientific">candidate division WWE3 bacterium RIFOXYA2_FULL_46_9</name>
    <dbReference type="NCBI Taxonomy" id="1802636"/>
    <lineage>
        <taxon>Bacteria</taxon>
        <taxon>Katanobacteria</taxon>
    </lineage>
</organism>
<keyword evidence="3 4" id="KW-0687">Ribonucleoprotein</keyword>
<evidence type="ECO:0000256" key="5">
    <source>
        <dbReference type="RuleBase" id="RU004006"/>
    </source>
</evidence>
<dbReference type="GO" id="GO:0019843">
    <property type="term" value="F:rRNA binding"/>
    <property type="evidence" value="ECO:0007669"/>
    <property type="project" value="UniProtKB-KW"/>
</dbReference>
<name>A0A1F4VYQ7_UNCKA</name>
<accession>A0A1F4VYQ7</accession>
<gene>
    <name evidence="7" type="ORF">A2264_03005</name>
</gene>
<dbReference type="PANTHER" id="PTHR13501">
    <property type="entry name" value="CHLOROPLAST 50S RIBOSOMAL PROTEIN L22-RELATED"/>
    <property type="match status" value="1"/>
</dbReference>
<evidence type="ECO:0000256" key="6">
    <source>
        <dbReference type="RuleBase" id="RU004008"/>
    </source>
</evidence>
<sequence>MIEEVTKAKRINVRIGPKKVVPVLNLVRNRGLKDAMIRVAFDKTKAAKIILKLLKSAGANAESTGKGKTDSLVVKDAWVGSGRVMKSGQFVGKGRFSPILKRFSNIYISLGERK</sequence>
<dbReference type="SUPFAM" id="SSF54843">
    <property type="entry name" value="Ribosomal protein L22"/>
    <property type="match status" value="1"/>
</dbReference>
<reference evidence="7 8" key="1">
    <citation type="journal article" date="2016" name="Nat. Commun.">
        <title>Thousands of microbial genomes shed light on interconnected biogeochemical processes in an aquifer system.</title>
        <authorList>
            <person name="Anantharaman K."/>
            <person name="Brown C.T."/>
            <person name="Hug L.A."/>
            <person name="Sharon I."/>
            <person name="Castelle C.J."/>
            <person name="Probst A.J."/>
            <person name="Thomas B.C."/>
            <person name="Singh A."/>
            <person name="Wilkins M.J."/>
            <person name="Karaoz U."/>
            <person name="Brodie E.L."/>
            <person name="Williams K.H."/>
            <person name="Hubbard S.S."/>
            <person name="Banfield J.F."/>
        </authorList>
    </citation>
    <scope>NUCLEOTIDE SEQUENCE [LARGE SCALE GENOMIC DNA]</scope>
</reference>
<dbReference type="GO" id="GO:0003735">
    <property type="term" value="F:structural constituent of ribosome"/>
    <property type="evidence" value="ECO:0007669"/>
    <property type="project" value="InterPro"/>
</dbReference>
<keyword evidence="2 4" id="KW-0689">Ribosomal protein</keyword>
<dbReference type="InterPro" id="IPR047867">
    <property type="entry name" value="Ribosomal_uL22_bac/org-type"/>
</dbReference>
<comment type="caution">
    <text evidence="7">The sequence shown here is derived from an EMBL/GenBank/DDBJ whole genome shotgun (WGS) entry which is preliminary data.</text>
</comment>
<dbReference type="Pfam" id="PF00237">
    <property type="entry name" value="Ribosomal_L22"/>
    <property type="match status" value="1"/>
</dbReference>
<evidence type="ECO:0000256" key="3">
    <source>
        <dbReference type="ARBA" id="ARBA00023274"/>
    </source>
</evidence>
<dbReference type="InterPro" id="IPR036394">
    <property type="entry name" value="Ribosomal_uL22_sf"/>
</dbReference>
<evidence type="ECO:0000313" key="7">
    <source>
        <dbReference type="EMBL" id="OGC62230.1"/>
    </source>
</evidence>
<evidence type="ECO:0000256" key="1">
    <source>
        <dbReference type="ARBA" id="ARBA00009451"/>
    </source>
</evidence>
<dbReference type="GO" id="GO:0015934">
    <property type="term" value="C:large ribosomal subunit"/>
    <property type="evidence" value="ECO:0007669"/>
    <property type="project" value="InterPro"/>
</dbReference>
<dbReference type="Proteomes" id="UP000176614">
    <property type="component" value="Unassembled WGS sequence"/>
</dbReference>
<dbReference type="GO" id="GO:0006412">
    <property type="term" value="P:translation"/>
    <property type="evidence" value="ECO:0007669"/>
    <property type="project" value="InterPro"/>
</dbReference>
<dbReference type="AlphaFoldDB" id="A0A1F4VYQ7"/>
<protein>
    <recommendedName>
        <fullName evidence="6">50S ribosomal protein L22</fullName>
    </recommendedName>
</protein>
<dbReference type="CDD" id="cd00336">
    <property type="entry name" value="Ribosomal_L22"/>
    <property type="match status" value="1"/>
</dbReference>
<evidence type="ECO:0000256" key="2">
    <source>
        <dbReference type="ARBA" id="ARBA00022980"/>
    </source>
</evidence>
<dbReference type="InterPro" id="IPR001063">
    <property type="entry name" value="Ribosomal_uL22"/>
</dbReference>
<comment type="function">
    <text evidence="6">This protein binds specifically to 23S rRNA; its binding is stimulated by other ribosomal proteins, e.g., L4, L17, and L20. It is important during the early stages of 50S assembly. It makes multiple contacts with different domains of the 23S rRNA in the assembled 50S subunit and ribosome.</text>
</comment>
<dbReference type="PANTHER" id="PTHR13501:SF8">
    <property type="entry name" value="LARGE RIBOSOMAL SUBUNIT PROTEIN UL22M"/>
    <property type="match status" value="1"/>
</dbReference>
<evidence type="ECO:0000313" key="8">
    <source>
        <dbReference type="Proteomes" id="UP000176614"/>
    </source>
</evidence>
<keyword evidence="5" id="KW-0694">RNA-binding</keyword>